<reference evidence="7 8" key="1">
    <citation type="submission" date="2019-05" db="EMBL/GenBank/DDBJ databases">
        <title>Verrucobacter flavum gen. nov., sp. nov. a new member of the family Verrucomicrobiaceae.</title>
        <authorList>
            <person name="Szuroczki S."/>
            <person name="Abbaszade G."/>
            <person name="Szabo A."/>
            <person name="Felfoldi T."/>
            <person name="Schumann P."/>
            <person name="Boka K."/>
            <person name="Keki Z."/>
            <person name="Toumi M."/>
            <person name="Toth E."/>
        </authorList>
    </citation>
    <scope>NUCLEOTIDE SEQUENCE [LARGE SCALE GENOMIC DNA]</scope>
    <source>
        <strain evidence="7 8">MG-N-17</strain>
    </source>
</reference>
<dbReference type="GO" id="GO:0005829">
    <property type="term" value="C:cytosol"/>
    <property type="evidence" value="ECO:0007669"/>
    <property type="project" value="TreeGrafter"/>
</dbReference>
<comment type="subcellular location">
    <subcellularLocation>
        <location evidence="5">Cytoplasm</location>
    </subcellularLocation>
</comment>
<evidence type="ECO:0000256" key="4">
    <source>
        <dbReference type="ARBA" id="ARBA00022801"/>
    </source>
</evidence>
<keyword evidence="2 5" id="KW-0690">Ribosome biogenesis</keyword>
<dbReference type="InterPro" id="IPR006641">
    <property type="entry name" value="YqgF/RNaseH-like_dom"/>
</dbReference>
<evidence type="ECO:0000256" key="5">
    <source>
        <dbReference type="HAMAP-Rule" id="MF_00651"/>
    </source>
</evidence>
<dbReference type="AlphaFoldDB" id="A0A5R8KJ98"/>
<keyword evidence="4 5" id="KW-0378">Hydrolase</keyword>
<proteinExistence type="inferred from homology"/>
<dbReference type="SMART" id="SM00732">
    <property type="entry name" value="YqgFc"/>
    <property type="match status" value="1"/>
</dbReference>
<keyword evidence="1 5" id="KW-0963">Cytoplasm</keyword>
<dbReference type="GO" id="GO:0004518">
    <property type="term" value="F:nuclease activity"/>
    <property type="evidence" value="ECO:0007669"/>
    <property type="project" value="UniProtKB-KW"/>
</dbReference>
<dbReference type="EMBL" id="VAUV01000002">
    <property type="protein sequence ID" value="TLD72384.1"/>
    <property type="molecule type" value="Genomic_DNA"/>
</dbReference>
<dbReference type="RefSeq" id="WP_138084740.1">
    <property type="nucleotide sequence ID" value="NZ_VAUV01000002.1"/>
</dbReference>
<dbReference type="Gene3D" id="3.30.420.140">
    <property type="entry name" value="YqgF/RNase H-like domain"/>
    <property type="match status" value="1"/>
</dbReference>
<dbReference type="HAMAP" id="MF_00651">
    <property type="entry name" value="Nuclease_YqgF"/>
    <property type="match status" value="1"/>
</dbReference>
<organism evidence="7 8">
    <name type="scientific">Phragmitibacter flavus</name>
    <dbReference type="NCBI Taxonomy" id="2576071"/>
    <lineage>
        <taxon>Bacteria</taxon>
        <taxon>Pseudomonadati</taxon>
        <taxon>Verrucomicrobiota</taxon>
        <taxon>Verrucomicrobiia</taxon>
        <taxon>Verrucomicrobiales</taxon>
        <taxon>Verrucomicrobiaceae</taxon>
        <taxon>Phragmitibacter</taxon>
    </lineage>
</organism>
<dbReference type="SUPFAM" id="SSF53098">
    <property type="entry name" value="Ribonuclease H-like"/>
    <property type="match status" value="1"/>
</dbReference>
<dbReference type="CDD" id="cd16964">
    <property type="entry name" value="YqgF"/>
    <property type="match status" value="1"/>
</dbReference>
<dbReference type="NCBIfam" id="TIGR00250">
    <property type="entry name" value="RNAse_H_YqgF"/>
    <property type="match status" value="1"/>
</dbReference>
<name>A0A5R8KJ98_9BACT</name>
<protein>
    <recommendedName>
        <fullName evidence="5">Putative pre-16S rRNA nuclease</fullName>
        <ecNumber evidence="5">3.1.-.-</ecNumber>
    </recommendedName>
</protein>
<accession>A0A5R8KJ98</accession>
<dbReference type="GO" id="GO:0016788">
    <property type="term" value="F:hydrolase activity, acting on ester bonds"/>
    <property type="evidence" value="ECO:0007669"/>
    <property type="project" value="UniProtKB-UniRule"/>
</dbReference>
<sequence>MSRTLGIDHGTVRIGLALSDDMGMFAHPLKTLDSSPSVEKQIAEIVQQKRVTEIVIGLPLRMDGHHGSATERVEKFADKLRKHLPHEIPIIFVDERLSSKTAERSLGLENKQKTREEKKLVDQISAVAILQDHLNTQAGPDAWLLPEDS</sequence>
<dbReference type="Proteomes" id="UP000306196">
    <property type="component" value="Unassembled WGS sequence"/>
</dbReference>
<dbReference type="InterPro" id="IPR012337">
    <property type="entry name" value="RNaseH-like_sf"/>
</dbReference>
<keyword evidence="3 5" id="KW-0540">Nuclease</keyword>
<dbReference type="PANTHER" id="PTHR33317">
    <property type="entry name" value="POLYNUCLEOTIDYL TRANSFERASE, RIBONUCLEASE H-LIKE SUPERFAMILY PROTEIN"/>
    <property type="match status" value="1"/>
</dbReference>
<dbReference type="InterPro" id="IPR037027">
    <property type="entry name" value="YqgF/RNaseH-like_dom_sf"/>
</dbReference>
<keyword evidence="8" id="KW-1185">Reference proteome</keyword>
<evidence type="ECO:0000256" key="2">
    <source>
        <dbReference type="ARBA" id="ARBA00022517"/>
    </source>
</evidence>
<comment type="caution">
    <text evidence="7">The sequence shown here is derived from an EMBL/GenBank/DDBJ whole genome shotgun (WGS) entry which is preliminary data.</text>
</comment>
<gene>
    <name evidence="7" type="primary">ruvX</name>
    <name evidence="7" type="ORF">FEM03_03230</name>
</gene>
<feature type="domain" description="YqgF/RNase H-like" evidence="6">
    <location>
        <begin position="2"/>
        <end position="102"/>
    </location>
</feature>
<evidence type="ECO:0000256" key="3">
    <source>
        <dbReference type="ARBA" id="ARBA00022722"/>
    </source>
</evidence>
<evidence type="ECO:0000256" key="1">
    <source>
        <dbReference type="ARBA" id="ARBA00022490"/>
    </source>
</evidence>
<comment type="function">
    <text evidence="5">Could be a nuclease involved in processing of the 5'-end of pre-16S rRNA.</text>
</comment>
<evidence type="ECO:0000259" key="6">
    <source>
        <dbReference type="SMART" id="SM00732"/>
    </source>
</evidence>
<dbReference type="OrthoDB" id="9796140at2"/>
<dbReference type="GO" id="GO:0000967">
    <property type="term" value="P:rRNA 5'-end processing"/>
    <property type="evidence" value="ECO:0007669"/>
    <property type="project" value="UniProtKB-UniRule"/>
</dbReference>
<comment type="similarity">
    <text evidence="5">Belongs to the YqgF HJR family.</text>
</comment>
<evidence type="ECO:0000313" key="8">
    <source>
        <dbReference type="Proteomes" id="UP000306196"/>
    </source>
</evidence>
<dbReference type="EC" id="3.1.-.-" evidence="5"/>
<dbReference type="PANTHER" id="PTHR33317:SF4">
    <property type="entry name" value="POLYNUCLEOTIDYL TRANSFERASE, RIBONUCLEASE H-LIKE SUPERFAMILY PROTEIN"/>
    <property type="match status" value="1"/>
</dbReference>
<dbReference type="InterPro" id="IPR005227">
    <property type="entry name" value="YqgF"/>
</dbReference>
<dbReference type="Pfam" id="PF03652">
    <property type="entry name" value="RuvX"/>
    <property type="match status" value="1"/>
</dbReference>
<evidence type="ECO:0000313" key="7">
    <source>
        <dbReference type="EMBL" id="TLD72384.1"/>
    </source>
</evidence>